<dbReference type="FunFam" id="2.60.40.10:FF:000537">
    <property type="entry name" value="immunoglobulin superfamily member 10"/>
    <property type="match status" value="1"/>
</dbReference>
<feature type="compositionally biased region" description="Low complexity" evidence="11">
    <location>
        <begin position="1541"/>
        <end position="1557"/>
    </location>
</feature>
<dbReference type="InterPro" id="IPR013783">
    <property type="entry name" value="Ig-like_fold"/>
</dbReference>
<dbReference type="InterPro" id="IPR050467">
    <property type="entry name" value="LRFN"/>
</dbReference>
<feature type="region of interest" description="Disordered" evidence="11">
    <location>
        <begin position="1169"/>
        <end position="1221"/>
    </location>
</feature>
<dbReference type="InterPro" id="IPR003591">
    <property type="entry name" value="Leu-rich_rpt_typical-subtyp"/>
</dbReference>
<dbReference type="FunFam" id="2.60.40.10:FF:001377">
    <property type="entry name" value="Matrix remodeling associated 5"/>
    <property type="match status" value="1"/>
</dbReference>
<feature type="compositionally biased region" description="Low complexity" evidence="11">
    <location>
        <begin position="1705"/>
        <end position="1715"/>
    </location>
</feature>
<dbReference type="Pfam" id="PF07679">
    <property type="entry name" value="I-set"/>
    <property type="match status" value="9"/>
</dbReference>
<feature type="domain" description="Ig-like" evidence="12">
    <location>
        <begin position="1861"/>
        <end position="1954"/>
    </location>
</feature>
<feature type="compositionally biased region" description="Low complexity" evidence="11">
    <location>
        <begin position="1169"/>
        <end position="1182"/>
    </location>
</feature>
<dbReference type="SMART" id="SM00082">
    <property type="entry name" value="LRRCT"/>
    <property type="match status" value="1"/>
</dbReference>
<dbReference type="InterPro" id="IPR007110">
    <property type="entry name" value="Ig-like_dom"/>
</dbReference>
<dbReference type="PANTHER" id="PTHR45842">
    <property type="entry name" value="SYNAPTIC ADHESION-LIKE MOLECULE SALM"/>
    <property type="match status" value="1"/>
</dbReference>
<dbReference type="InterPro" id="IPR032675">
    <property type="entry name" value="LRR_dom_sf"/>
</dbReference>
<evidence type="ECO:0000256" key="1">
    <source>
        <dbReference type="ARBA" id="ARBA00004167"/>
    </source>
</evidence>
<feature type="compositionally biased region" description="Basic and acidic residues" evidence="11">
    <location>
        <begin position="2761"/>
        <end position="2774"/>
    </location>
</feature>
<feature type="compositionally biased region" description="Acidic residues" evidence="11">
    <location>
        <begin position="150"/>
        <end position="162"/>
    </location>
</feature>
<dbReference type="SUPFAM" id="SSF50978">
    <property type="entry name" value="WD40 repeat-like"/>
    <property type="match status" value="1"/>
</dbReference>
<dbReference type="GO" id="GO:0016020">
    <property type="term" value="C:membrane"/>
    <property type="evidence" value="ECO:0007669"/>
    <property type="project" value="UniProtKB-SubCell"/>
</dbReference>
<dbReference type="SUPFAM" id="SSF52058">
    <property type="entry name" value="L domain-like"/>
    <property type="match status" value="1"/>
</dbReference>
<feature type="compositionally biased region" description="Polar residues" evidence="11">
    <location>
        <begin position="869"/>
        <end position="882"/>
    </location>
</feature>
<dbReference type="Gene3D" id="1.10.238.10">
    <property type="entry name" value="EF-hand"/>
    <property type="match status" value="1"/>
</dbReference>
<dbReference type="InterPro" id="IPR036322">
    <property type="entry name" value="WD40_repeat_dom_sf"/>
</dbReference>
<dbReference type="InterPro" id="IPR011047">
    <property type="entry name" value="Quinoprotein_ADH-like_sf"/>
</dbReference>
<evidence type="ECO:0000259" key="12">
    <source>
        <dbReference type="PROSITE" id="PS50835"/>
    </source>
</evidence>
<feature type="region of interest" description="Disordered" evidence="11">
    <location>
        <begin position="915"/>
        <end position="956"/>
    </location>
</feature>
<feature type="domain" description="Ig-like" evidence="12">
    <location>
        <begin position="2153"/>
        <end position="2249"/>
    </location>
</feature>
<keyword evidence="10" id="KW-0393">Immunoglobulin domain</keyword>
<dbReference type="FunFam" id="2.60.40.10:FF:001402">
    <property type="entry name" value="Matrix remodeling associated 5"/>
    <property type="match status" value="1"/>
</dbReference>
<feature type="domain" description="Ig-like" evidence="12">
    <location>
        <begin position="2548"/>
        <end position="2636"/>
    </location>
</feature>
<feature type="compositionally biased region" description="Polar residues" evidence="11">
    <location>
        <begin position="927"/>
        <end position="943"/>
    </location>
</feature>
<keyword evidence="6" id="KW-1133">Transmembrane helix</keyword>
<reference evidence="13 14" key="1">
    <citation type="journal article" date="2021" name="Cell">
        <title>Tracing the genetic footprints of vertebrate landing in non-teleost ray-finned fishes.</title>
        <authorList>
            <person name="Bi X."/>
            <person name="Wang K."/>
            <person name="Yang L."/>
            <person name="Pan H."/>
            <person name="Jiang H."/>
            <person name="Wei Q."/>
            <person name="Fang M."/>
            <person name="Yu H."/>
            <person name="Zhu C."/>
            <person name="Cai Y."/>
            <person name="He Y."/>
            <person name="Gan X."/>
            <person name="Zeng H."/>
            <person name="Yu D."/>
            <person name="Zhu Y."/>
            <person name="Jiang H."/>
            <person name="Qiu Q."/>
            <person name="Yang H."/>
            <person name="Zhang Y.E."/>
            <person name="Wang W."/>
            <person name="Zhu M."/>
            <person name="He S."/>
            <person name="Zhang G."/>
        </authorList>
    </citation>
    <scope>NUCLEOTIDE SEQUENCE [LARGE SCALE GENOMIC DNA]</scope>
    <source>
        <strain evidence="13">Bchr_013</strain>
    </source>
</reference>
<dbReference type="InterPro" id="IPR001611">
    <property type="entry name" value="Leu-rich_rpt"/>
</dbReference>
<dbReference type="FunFam" id="2.60.40.10:FF:000621">
    <property type="entry name" value="Immunoglobulin superfamily member 10"/>
    <property type="match status" value="1"/>
</dbReference>
<dbReference type="SMART" id="SM00408">
    <property type="entry name" value="IGc2"/>
    <property type="match status" value="12"/>
</dbReference>
<dbReference type="SUPFAM" id="SSF48726">
    <property type="entry name" value="Immunoglobulin"/>
    <property type="match status" value="12"/>
</dbReference>
<feature type="region of interest" description="Disordered" evidence="11">
    <location>
        <begin position="2916"/>
        <end position="2955"/>
    </location>
</feature>
<dbReference type="Pfam" id="PF00400">
    <property type="entry name" value="WD40"/>
    <property type="match status" value="1"/>
</dbReference>
<dbReference type="Gene3D" id="2.130.10.10">
    <property type="entry name" value="YVTN repeat-like/Quinoprotein amine dehydrogenase"/>
    <property type="match status" value="2"/>
</dbReference>
<proteinExistence type="predicted"/>
<evidence type="ECO:0000256" key="6">
    <source>
        <dbReference type="ARBA" id="ARBA00022989"/>
    </source>
</evidence>
<feature type="domain" description="Ig-like" evidence="12">
    <location>
        <begin position="2057"/>
        <end position="2150"/>
    </location>
</feature>
<feature type="domain" description="Ig-like" evidence="12">
    <location>
        <begin position="1958"/>
        <end position="2049"/>
    </location>
</feature>
<feature type="region of interest" description="Disordered" evidence="11">
    <location>
        <begin position="1675"/>
        <end position="1715"/>
    </location>
</feature>
<evidence type="ECO:0000256" key="4">
    <source>
        <dbReference type="ARBA" id="ARBA00022729"/>
    </source>
</evidence>
<evidence type="ECO:0000256" key="3">
    <source>
        <dbReference type="ARBA" id="ARBA00022692"/>
    </source>
</evidence>
<evidence type="ECO:0000256" key="10">
    <source>
        <dbReference type="ARBA" id="ARBA00023319"/>
    </source>
</evidence>
<dbReference type="Pfam" id="PF13855">
    <property type="entry name" value="LRR_8"/>
    <property type="match status" value="1"/>
</dbReference>
<dbReference type="SMART" id="SM00369">
    <property type="entry name" value="LRR_TYP"/>
    <property type="match status" value="3"/>
</dbReference>
<feature type="region of interest" description="Disordered" evidence="11">
    <location>
        <begin position="1"/>
        <end position="70"/>
    </location>
</feature>
<dbReference type="PROSITE" id="PS50835">
    <property type="entry name" value="IG_LIKE"/>
    <property type="match status" value="12"/>
</dbReference>
<feature type="domain" description="Ig-like" evidence="12">
    <location>
        <begin position="2257"/>
        <end position="2343"/>
    </location>
</feature>
<dbReference type="EMBL" id="JAATIS010008602">
    <property type="protein sequence ID" value="KAG2457029.1"/>
    <property type="molecule type" value="Genomic_DNA"/>
</dbReference>
<dbReference type="FunFam" id="2.60.40.10:FF:000063">
    <property type="entry name" value="neural cell adhesion molecule L1"/>
    <property type="match status" value="1"/>
</dbReference>
<feature type="compositionally biased region" description="Low complexity" evidence="11">
    <location>
        <begin position="1207"/>
        <end position="1221"/>
    </location>
</feature>
<gene>
    <name evidence="13" type="primary">Mxra5_0</name>
    <name evidence="13" type="ORF">GTO96_0012767</name>
</gene>
<dbReference type="FunFam" id="2.60.40.10:FF:001306">
    <property type="entry name" value="Matrix remodeling associated 5"/>
    <property type="match status" value="1"/>
</dbReference>
<feature type="domain" description="Ig-like" evidence="12">
    <location>
        <begin position="712"/>
        <end position="789"/>
    </location>
</feature>
<dbReference type="InterPro" id="IPR013098">
    <property type="entry name" value="Ig_I-set"/>
</dbReference>
<feature type="region of interest" description="Disordered" evidence="11">
    <location>
        <begin position="91"/>
        <end position="123"/>
    </location>
</feature>
<feature type="compositionally biased region" description="Polar residues" evidence="11">
    <location>
        <begin position="1690"/>
        <end position="1699"/>
    </location>
</feature>
<keyword evidence="5" id="KW-0677">Repeat</keyword>
<feature type="compositionally biased region" description="Basic and acidic residues" evidence="11">
    <location>
        <begin position="2846"/>
        <end position="2857"/>
    </location>
</feature>
<dbReference type="InterPro" id="IPR011992">
    <property type="entry name" value="EF-hand-dom_pair"/>
</dbReference>
<feature type="non-terminal residue" evidence="13">
    <location>
        <position position="3791"/>
    </location>
</feature>
<feature type="region of interest" description="Disordered" evidence="11">
    <location>
        <begin position="150"/>
        <end position="174"/>
    </location>
</feature>
<dbReference type="FunFam" id="2.130.10.10:FF:000427">
    <property type="entry name" value="WD repeat domain 66"/>
    <property type="match status" value="1"/>
</dbReference>
<evidence type="ECO:0000256" key="8">
    <source>
        <dbReference type="ARBA" id="ARBA00023157"/>
    </source>
</evidence>
<feature type="domain" description="Ig-like" evidence="12">
    <location>
        <begin position="614"/>
        <end position="678"/>
    </location>
</feature>
<feature type="compositionally biased region" description="Acidic residues" evidence="11">
    <location>
        <begin position="821"/>
        <end position="830"/>
    </location>
</feature>
<evidence type="ECO:0000313" key="13">
    <source>
        <dbReference type="EMBL" id="KAG2457029.1"/>
    </source>
</evidence>
<keyword evidence="8" id="KW-1015">Disulfide bond</keyword>
<feature type="compositionally biased region" description="Acidic residues" evidence="11">
    <location>
        <begin position="2810"/>
        <end position="2819"/>
    </location>
</feature>
<dbReference type="SMART" id="SM00320">
    <property type="entry name" value="WD40"/>
    <property type="match status" value="8"/>
</dbReference>
<feature type="compositionally biased region" description="Basic residues" evidence="11">
    <location>
        <begin position="859"/>
        <end position="868"/>
    </location>
</feature>
<evidence type="ECO:0000256" key="11">
    <source>
        <dbReference type="SAM" id="MobiDB-lite"/>
    </source>
</evidence>
<dbReference type="PANTHER" id="PTHR45842:SF4">
    <property type="entry name" value="MATRIX-REMODELING-ASSOCIATED PROTEIN 5"/>
    <property type="match status" value="1"/>
</dbReference>
<feature type="region of interest" description="Disordered" evidence="11">
    <location>
        <begin position="2743"/>
        <end position="2874"/>
    </location>
</feature>
<comment type="caution">
    <text evidence="13">The sequence shown here is derived from an EMBL/GenBank/DDBJ whole genome shotgun (WGS) entry which is preliminary data.</text>
</comment>
<feature type="region of interest" description="Disordered" evidence="11">
    <location>
        <begin position="1269"/>
        <end position="1288"/>
    </location>
</feature>
<feature type="compositionally biased region" description="Polar residues" evidence="11">
    <location>
        <begin position="2937"/>
        <end position="2955"/>
    </location>
</feature>
<dbReference type="Gene3D" id="2.60.40.10">
    <property type="entry name" value="Immunoglobulins"/>
    <property type="match status" value="12"/>
</dbReference>
<dbReference type="InterPro" id="IPR001680">
    <property type="entry name" value="WD40_rpt"/>
</dbReference>
<feature type="region of interest" description="Disordered" evidence="11">
    <location>
        <begin position="1537"/>
        <end position="1558"/>
    </location>
</feature>
<feature type="compositionally biased region" description="Basic residues" evidence="11">
    <location>
        <begin position="1183"/>
        <end position="1198"/>
    </location>
</feature>
<evidence type="ECO:0000256" key="9">
    <source>
        <dbReference type="ARBA" id="ARBA00023180"/>
    </source>
</evidence>
<dbReference type="InterPro" id="IPR000483">
    <property type="entry name" value="Cys-rich_flank_reg_C"/>
</dbReference>
<keyword evidence="3" id="KW-0812">Transmembrane</keyword>
<dbReference type="InterPro" id="IPR015943">
    <property type="entry name" value="WD40/YVTN_repeat-like_dom_sf"/>
</dbReference>
<dbReference type="Proteomes" id="UP000886611">
    <property type="component" value="Unassembled WGS sequence"/>
</dbReference>
<keyword evidence="7" id="KW-0472">Membrane</keyword>
<organism evidence="13 14">
    <name type="scientific">Polypterus senegalus</name>
    <name type="common">Senegal bichir</name>
    <dbReference type="NCBI Taxonomy" id="55291"/>
    <lineage>
        <taxon>Eukaryota</taxon>
        <taxon>Metazoa</taxon>
        <taxon>Chordata</taxon>
        <taxon>Craniata</taxon>
        <taxon>Vertebrata</taxon>
        <taxon>Euteleostomi</taxon>
        <taxon>Actinopterygii</taxon>
        <taxon>Polypteriformes</taxon>
        <taxon>Polypteridae</taxon>
        <taxon>Polypterus</taxon>
    </lineage>
</organism>
<feature type="region of interest" description="Disordered" evidence="11">
    <location>
        <begin position="797"/>
        <end position="897"/>
    </location>
</feature>
<evidence type="ECO:0000313" key="14">
    <source>
        <dbReference type="Proteomes" id="UP000886611"/>
    </source>
</evidence>
<keyword evidence="4" id="KW-0732">Signal</keyword>
<dbReference type="InterPro" id="IPR003598">
    <property type="entry name" value="Ig_sub2"/>
</dbReference>
<dbReference type="InterPro" id="IPR036179">
    <property type="entry name" value="Ig-like_dom_sf"/>
</dbReference>
<keyword evidence="9" id="KW-0325">Glycoprotein</keyword>
<dbReference type="SUPFAM" id="SSF50998">
    <property type="entry name" value="Quinoprotein alcohol dehydrogenase-like"/>
    <property type="match status" value="1"/>
</dbReference>
<dbReference type="Pfam" id="PF13927">
    <property type="entry name" value="Ig_3"/>
    <property type="match status" value="3"/>
</dbReference>
<feature type="domain" description="Ig-like" evidence="12">
    <location>
        <begin position="2644"/>
        <end position="2732"/>
    </location>
</feature>
<feature type="non-terminal residue" evidence="13">
    <location>
        <position position="1"/>
    </location>
</feature>
<dbReference type="Gene3D" id="3.80.10.10">
    <property type="entry name" value="Ribonuclease Inhibitor"/>
    <property type="match status" value="2"/>
</dbReference>
<protein>
    <submittedName>
        <fullName evidence="13">MXRA5 protein</fullName>
    </submittedName>
</protein>
<evidence type="ECO:0000256" key="5">
    <source>
        <dbReference type="ARBA" id="ARBA00022737"/>
    </source>
</evidence>
<feature type="domain" description="Ig-like" evidence="12">
    <location>
        <begin position="1764"/>
        <end position="1843"/>
    </location>
</feature>
<evidence type="ECO:0000256" key="2">
    <source>
        <dbReference type="ARBA" id="ARBA00022614"/>
    </source>
</evidence>
<dbReference type="SMART" id="SM00409">
    <property type="entry name" value="IG"/>
    <property type="match status" value="12"/>
</dbReference>
<comment type="subcellular location">
    <subcellularLocation>
        <location evidence="1">Membrane</location>
        <topology evidence="1">Single-pass membrane protein</topology>
    </subcellularLocation>
</comment>
<dbReference type="InterPro" id="IPR003599">
    <property type="entry name" value="Ig_sub"/>
</dbReference>
<keyword evidence="2" id="KW-0433">Leucine-rich repeat</keyword>
<sequence>MAHKEGEDEQGVQQAGPSSALEGAAQGVSSVPVKSASEGASVSALGRRAHVDETVNSEEGGSGVTGELPAVVDDSVWGSIEMEVIKDAENNDGFKRPAQKRHYNTVEGGSLKKRSNVAAESPVADREQSCRLSVTESSFAVLAAVTEEDAAVASESEEEEGSISDSSTVSEAQDLKDRGGYSAQSIKNFLLETAGRKGVDESEFFPDIDLFVSSVRSLRKCPSSFAMFSSQELVLKMSYNKLKIITGQTFQGLSSLMRLHVDHNKIEFIHPDAFNGLTSLRLVHLEGNQIQQLHPSTFATFSFLQHFKISTVKHLYLSENALRTLPGDMFKTMPLLENAYLHGNPWICDCRLKGFLDWNKNNEGVVKCKKDKAYEGGQLCPMCTSPRQLAKKELLQLENLSCTRPVIQTALKMNQSSSEEDVTSEYFPTEQYYETFGNITLNMTDEHDNSVDLNCHIKAPRDSTRFDFDHLNAQQIAINMTLSVDVECPIGREHYEKLWKLIAYYSEVPVHLAREIMLRKEPMLSYRYRQDSGKDSYYYTGVRANVHSQPSWLMQSSLSIQLDRLQSTANHVLLILTTHFNQILDTEISRRQKSRWIMIESKADTKNAVVVMAGSLCQIDCNVQSSGDPQIKWVLPDGTKVEASHHSQNNRVSVSSSGKLVIKAADHADSGVYYCVAQVKGDTDIMAVWVSVQEMTIHSSGEGGSSLIKNAGEPISLPCSAVAVPDAQVNWILPSNNVVNSLSNMTRAYVLQNGTLFVEHSRVSDSGYYKCVAVNQYGADSFSSKITVTRPSLTQTIRKIPKRPQSVSGASTKIRNRVADYEEASGDDVEEIQKKQSPRISSGHQSEGHKSNTPESARPPRRRVHKNRLQSPSRNRNTNKGKTTFESRRRVNVSNKKIDPQQWADILAKIREKTLLKTTAPPPEESLPTQTTPSKHVTTTLSSESEHTDNTDEFASGENHADNVELFSVSTPQSYINHNEIDFVTETKTTTSWAQVSNVDSDIKVTDSTPLSYTIDDLKAKENTVDNFIGNPLSAANVQDNRSDSLDTHTSSERYNDQLYYTPKLEADQHYQHSTITTTEFKVNEDVIKSSSTAPTTTASTEERNHNGFTVNSMKLIPSRNVNRLKDNELRLETVSLVKENISQPSIHQANREITYFSGFRSTIASTTTPNIQTTSTTTNSQHPRRRPGYRRRFRPNRLRPGLNKISSSLSTTTTTTTGRTSLFYSTPGTFVPGLSNTTPDLHTIMIPGTTNTKPTSTTIHIKTLESGAKESIQAEGKTPTPYSKSPSATAHMVTLQNQTLSINLTKIKSSIQVGWDTTSTTVTTQPVITNSGSLSERQQEKFAKKQSTVPDYGTSMPFFNDIVSSLTDSTEYLHPVSATEASHLHFSTTHSTTANPTTHPLREFSPEQQQVSKNPAKYVDAILNVKQATITSRNQVATKQLSPFQISSTPFPNQVTKDRSIITTTAASTSQMQVKYFPTNITVKDDEVQKPLKLYTNSSTVNETNGTGQLGGIGKYHSTDVPMSVKLSTQSPFPSVNMWSQSSKSNRTSTSRESSTVKMAVVNTPRKNELSSTMKTTTSSPQFHQNVSLQNNNKHSNAIQNGLVWNSRTPTSNFIPNKHGLNPRVPSIFQRFPYYHNGRNPFLRPNSDLFRTPVRTNPPTTTTTVKAIKPSTSFKKEKVTTPKPPTVKITQSPTTTPALSIRAPQTPSTTTNPKTTALYTQWNGVFNYRPLHPHFIPSKERTMQRPSHIPHPSTDIRVSHRGPKITTMNVHTVTVHAEMDAILPCETTGEPKPFLSWTKVSTGAVMAINTRIQRFEVHGNGSFIIRKAQLQDRGQYLCTAQNQYGMDKMIIMLMVVAQPPKMTVSRYRDVTVYLGDTANLECRAQGIPSPKLSWILPDRTMLHSEGSGKGRIIMMGNGTLSVPATSFLDKGIYKCIASSVAGADSITVRLHVTALPPMIQQQRSENLTLAEGQNIYIHCTAKAAPLPNIRWIIFDGTQIRPSQFVNGNLFVFPNGTLYIRNVTPRNNGNYECMASNAVGASRRTVSLSVMKSASTAKIIAASPQRSEVTYGGTLHLNCTASGDPGPRIIWRLPTKRLIDAQYSFDSRIKVYVNGTLVVHMVTEKDEGDYLCVARNKMGDDYILLKVNVMMKPAKIEYKQQTNHKVTYGGNLKVDCIASGLPNPDITWSLPDGTVVNSVMQSDDNGLRTRRYVVFNNGTLFFNEVGMREEGDYTCHAENRMGKDEMKVHVVVVADTPVIRHKNYSVVSVPYGESISLKCEAKGEPIPKITWHSPTNRIIFSSSDKYQIHNDGTLLLQKVQRFDSGNYTCVAKNTAGEDKKVIRVDIQVISPSINGNRSAVSNIKVKAIKEHRMLLDCRAEGMPIPRVMWVLPENVVLPAPYYGSRFTVHRNGTLDIKSLKKTDSVQLVCIARNEGGEARLIVHLDVIEDLQAPILKNPLKEILSLTAGSNLQINCSAEGKPVPDILWILPNGSHLTNGKQLSNIYHTQDGTLHIHHPSVTEAGTYRCVAKNTIGQAERTVVLEIGKKPEINNPYTGLVSIINGENLLLNCASVGDPQPKIFWSLPNGMTLSRPQTAGRYAVLQNGSLSIHQASVYDRGTFSCKAVNEYGTTSMSVAVIVIAYPPRITSSPPSVTYATPGSAVHLNCMSIGIPKPEVTWELPDKTHLMASAQPRLFGNKYLHPQGSLIIQNPSQRDVGYYNNMSSAEENPTVEASDNAPNTALTLKEETENERPISVLSTQSDREQESEERAMKVEEEEQPTVHHLSKEEPSEAVSLEAVEQIFESKQENEEGSIVDEEVDKMSHRSESESGMMVDSQVVQENTGTPREEKDMEKKEEEEGNLINEDERLSSQKNLNNEGAKLGEEEEEEEEEDVKVHLYAEGTDPDDQADKLSHLSQQSGRLSNDGNELSHRESETGNEMQMAHQQPESDVTSPDNSLVYTATPGMLFEQKEESLLRSHPLNINWALGLNHHLPVYTLQDGETTVLLYGCAHTAVIYDSQKTAQHILQGHLSAVSCLCISEDRRWAVTADKGHESLVIIWDTFSGIPVQTLFDCHPGEGVEAMAMTPDAKYLVTVSAGAVQEICIWDWTSDREGPICSTKLHPDCGVQTHILFNPSDYMELISNSESQVVFYSWHNQQLEYETPSLTEKTFNKVVGSLSQSIYHFKASQALSATSAGNVVIWDVVRMSAVFKPHNKKAIKLMHLQKEAITVLTLCDSYIVTGDVKGHIKFYDEQLRLINWFSRFNLASIHSICFSTEPPNPQGKEDYLKDCTISASQFIVRNFVVLTAEAKVVHISASGTHMETLLYEHWDTLHAVACHPVYPLVAMGSYCGLLNLWNYKLKKNVCSRIFKNDKEIQSLTFDLQGSLLAVGFVNGAVYILDALTLTTECEEPFKFAKGAITHMAFSGDSQYLATADSGFVVTVFKLSPKNGKQSWELIGRHRSHYKTIQDIMFVDDLDGGLPRLLSLGMDQFLVEYDLTNSSKDDLRILASDRIEQSAVPYCMTVYPAITKENFILTANDQFKMKLYNSTTKMCSALEAAATLGGKDLDPFYELINGGRDGELFRELEDYFYYCQIRCQGIDCMEPRQVSTTIPLSEVPFVMRALGFYPTEQEIEDMQNEVKFSEYVNTGKYVTEVDIGEFLKLFINHRPAFGISRYEVQKAFEFLGYDQENGEHVINRKELLQLLQSRGEHLTEEDLAEYFSTLLGLNPEGGRFEPGYVDIEDSEALLESGIPDEITADMFTADILGLPVYVIEPETSEEQLTDRDSSLS</sequence>
<dbReference type="FunFam" id="2.60.40.10:FF:000076">
    <property type="entry name" value="Leucine-rich repeat and Ig domain-containing 4"/>
    <property type="match status" value="2"/>
</dbReference>
<feature type="compositionally biased region" description="Polar residues" evidence="11">
    <location>
        <begin position="2916"/>
        <end position="2927"/>
    </location>
</feature>
<accession>A0A8X7WWN6</accession>
<name>A0A8X7WWN6_POLSE</name>
<feature type="domain" description="Ig-like" evidence="12">
    <location>
        <begin position="2453"/>
        <end position="2541"/>
    </location>
</feature>
<feature type="domain" description="Ig-like" evidence="12">
    <location>
        <begin position="2351"/>
        <end position="2445"/>
    </location>
</feature>
<dbReference type="SUPFAM" id="SSF47473">
    <property type="entry name" value="EF-hand"/>
    <property type="match status" value="1"/>
</dbReference>
<evidence type="ECO:0000256" key="7">
    <source>
        <dbReference type="ARBA" id="ARBA00023136"/>
    </source>
</evidence>
<keyword evidence="14" id="KW-1185">Reference proteome</keyword>
<feature type="region of interest" description="Disordered" evidence="11">
    <location>
        <begin position="1741"/>
        <end position="1760"/>
    </location>
</feature>
<dbReference type="CDD" id="cd00096">
    <property type="entry name" value="Ig"/>
    <property type="match status" value="2"/>
</dbReference>